<keyword evidence="1" id="KW-0472">Membrane</keyword>
<organism evidence="2">
    <name type="scientific">mine drainage metagenome</name>
    <dbReference type="NCBI Taxonomy" id="410659"/>
    <lineage>
        <taxon>unclassified sequences</taxon>
        <taxon>metagenomes</taxon>
        <taxon>ecological metagenomes</taxon>
    </lineage>
</organism>
<dbReference type="EMBL" id="MLJW01000060">
    <property type="protein sequence ID" value="OIR04136.1"/>
    <property type="molecule type" value="Genomic_DNA"/>
</dbReference>
<sequence>MAVDAPRAGWGGVRLGASAILAFGAALWLLGATDPAGERPARPGVDAAKLAGTPKAHSVASEVRAGLPKFDPHGSVETAKPIPEGATLMPKVKVFGERTPTFTQRQIDTRSEFSALLRKEFPGASTKWQDPYRIDGHVFNYAALMYSEQKRKRDQTSLMDFADRIGKTGDHAGEKELKNEIEDTFVRRGDWTTESMDRSANDDRR</sequence>
<gene>
    <name evidence="2" type="ORF">GALL_138670</name>
</gene>
<accession>A0A1J5SJB3</accession>
<keyword evidence="1" id="KW-1133">Transmembrane helix</keyword>
<evidence type="ECO:0000313" key="2">
    <source>
        <dbReference type="EMBL" id="OIR04136.1"/>
    </source>
</evidence>
<reference evidence="2" key="1">
    <citation type="submission" date="2016-10" db="EMBL/GenBank/DDBJ databases">
        <title>Sequence of Gallionella enrichment culture.</title>
        <authorList>
            <person name="Poehlein A."/>
            <person name="Muehling M."/>
            <person name="Daniel R."/>
        </authorList>
    </citation>
    <scope>NUCLEOTIDE SEQUENCE</scope>
</reference>
<name>A0A1J5SJB3_9ZZZZ</name>
<dbReference type="AlphaFoldDB" id="A0A1J5SJB3"/>
<keyword evidence="1" id="KW-0812">Transmembrane</keyword>
<proteinExistence type="predicted"/>
<feature type="transmembrane region" description="Helical" evidence="1">
    <location>
        <begin position="12"/>
        <end position="32"/>
    </location>
</feature>
<protein>
    <submittedName>
        <fullName evidence="2">Uncharacterized protein</fullName>
    </submittedName>
</protein>
<evidence type="ECO:0000256" key="1">
    <source>
        <dbReference type="SAM" id="Phobius"/>
    </source>
</evidence>
<comment type="caution">
    <text evidence="2">The sequence shown here is derived from an EMBL/GenBank/DDBJ whole genome shotgun (WGS) entry which is preliminary data.</text>
</comment>